<dbReference type="EMBL" id="VSSQ01036720">
    <property type="protein sequence ID" value="MPM89264.1"/>
    <property type="molecule type" value="Genomic_DNA"/>
</dbReference>
<reference evidence="1" key="1">
    <citation type="submission" date="2019-08" db="EMBL/GenBank/DDBJ databases">
        <authorList>
            <person name="Kucharzyk K."/>
            <person name="Murdoch R.W."/>
            <person name="Higgins S."/>
            <person name="Loffler F."/>
        </authorList>
    </citation>
    <scope>NUCLEOTIDE SEQUENCE</scope>
</reference>
<proteinExistence type="predicted"/>
<comment type="caution">
    <text evidence="1">The sequence shown here is derived from an EMBL/GenBank/DDBJ whole genome shotgun (WGS) entry which is preliminary data.</text>
</comment>
<organism evidence="1">
    <name type="scientific">bioreactor metagenome</name>
    <dbReference type="NCBI Taxonomy" id="1076179"/>
    <lineage>
        <taxon>unclassified sequences</taxon>
        <taxon>metagenomes</taxon>
        <taxon>ecological metagenomes</taxon>
    </lineage>
</organism>
<dbReference type="AlphaFoldDB" id="A0A645DIE5"/>
<gene>
    <name evidence="1" type="ORF">SDC9_136372</name>
</gene>
<sequence>MGLEDVVGCQHQEASFRLGFHGKGHMHGHLVAVKVRVERGTHQGVQFDGAALHQNGLKCLNAQAVQGRRAVEEHRVLFDDVFQNVPHLRLYPLHHALCALDVMGVSVLHQLFHDKGLKQLQRHFFGQAALVHFQLRSHHDNRTSGIVHTLA</sequence>
<protein>
    <submittedName>
        <fullName evidence="1">Uncharacterized protein</fullName>
    </submittedName>
</protein>
<accession>A0A645DIE5</accession>
<name>A0A645DIE5_9ZZZZ</name>
<evidence type="ECO:0000313" key="1">
    <source>
        <dbReference type="EMBL" id="MPM89264.1"/>
    </source>
</evidence>